<dbReference type="Proteomes" id="UP000015442">
    <property type="component" value="Unassembled WGS sequence"/>
</dbReference>
<reference evidence="1 2" key="1">
    <citation type="submission" date="2013-05" db="EMBL/GenBank/DDBJ databases">
        <authorList>
            <person name="Harkins D.M."/>
            <person name="Durkin A.S."/>
            <person name="Brinkac L.M."/>
            <person name="Haft D.H."/>
            <person name="Selengut J.D."/>
            <person name="Sanka R."/>
            <person name="DePew J."/>
            <person name="Purushe J."/>
            <person name="Hartskeerl R.A."/>
            <person name="Ahmed A."/>
            <person name="van der Linden H."/>
            <person name="Goris M.G.A."/>
            <person name="Vinetz J.M."/>
            <person name="Sutton G.G."/>
            <person name="Nierman W.C."/>
            <person name="Fouts D.E."/>
        </authorList>
    </citation>
    <scope>NUCLEOTIDE SEQUENCE [LARGE SCALE GENOMIC DNA]</scope>
    <source>
        <strain evidence="1 2">CZ214</strain>
    </source>
</reference>
<dbReference type="EMBL" id="AKWY02000018">
    <property type="protein sequence ID" value="EQA72339.1"/>
    <property type="molecule type" value="Genomic_DNA"/>
</dbReference>
<protein>
    <submittedName>
        <fullName evidence="1">Uncharacterized protein</fullName>
    </submittedName>
</protein>
<evidence type="ECO:0000313" key="1">
    <source>
        <dbReference type="EMBL" id="EQA72339.1"/>
    </source>
</evidence>
<accession>T0FQ52</accession>
<proteinExistence type="predicted"/>
<gene>
    <name evidence="1" type="ORF">LEP1GSC059_3753</name>
</gene>
<evidence type="ECO:0000313" key="2">
    <source>
        <dbReference type="Proteomes" id="UP000015442"/>
    </source>
</evidence>
<organism evidence="1 2">
    <name type="scientific">Leptospira noguchii serovar Panama str. CZ214</name>
    <dbReference type="NCBI Taxonomy" id="1001595"/>
    <lineage>
        <taxon>Bacteria</taxon>
        <taxon>Pseudomonadati</taxon>
        <taxon>Spirochaetota</taxon>
        <taxon>Spirochaetia</taxon>
        <taxon>Leptospirales</taxon>
        <taxon>Leptospiraceae</taxon>
        <taxon>Leptospira</taxon>
    </lineage>
</organism>
<comment type="caution">
    <text evidence="1">The sequence shown here is derived from an EMBL/GenBank/DDBJ whole genome shotgun (WGS) entry which is preliminary data.</text>
</comment>
<dbReference type="AlphaFoldDB" id="T0FQ52"/>
<name>T0FQ52_9LEPT</name>
<sequence length="38" mass="4807">MIHFEINFSRLVRKQFDLFSFYKGYFRNNLAKVYKTQR</sequence>